<organism evidence="3 4">
    <name type="scientific">Paramecium sonneborni</name>
    <dbReference type="NCBI Taxonomy" id="65129"/>
    <lineage>
        <taxon>Eukaryota</taxon>
        <taxon>Sar</taxon>
        <taxon>Alveolata</taxon>
        <taxon>Ciliophora</taxon>
        <taxon>Intramacronucleata</taxon>
        <taxon>Oligohymenophorea</taxon>
        <taxon>Peniculida</taxon>
        <taxon>Parameciidae</taxon>
        <taxon>Paramecium</taxon>
    </lineage>
</organism>
<dbReference type="InterPro" id="IPR003409">
    <property type="entry name" value="MORN"/>
</dbReference>
<dbReference type="Proteomes" id="UP000692954">
    <property type="component" value="Unassembled WGS sequence"/>
</dbReference>
<sequence length="70" mass="8220">MIWPTGQDYKGEFLLDKLDGQGQMTYPDGRVFIRYWRSSRQNGDGAIYKKGKLYKQGVWNMGNMIKEIKL</sequence>
<dbReference type="OrthoDB" id="203073at2759"/>
<dbReference type="AlphaFoldDB" id="A0A8S1NC98"/>
<name>A0A8S1NC98_9CILI</name>
<evidence type="ECO:0000256" key="1">
    <source>
        <dbReference type="ARBA" id="ARBA00022737"/>
    </source>
</evidence>
<dbReference type="EMBL" id="CAJJDN010000055">
    <property type="protein sequence ID" value="CAD8090232.1"/>
    <property type="molecule type" value="Genomic_DNA"/>
</dbReference>
<evidence type="ECO:0000313" key="2">
    <source>
        <dbReference type="EMBL" id="CAD8090232.1"/>
    </source>
</evidence>
<proteinExistence type="predicted"/>
<dbReference type="EMBL" id="CAJJDN010000055">
    <property type="protein sequence ID" value="CAD8090238.1"/>
    <property type="molecule type" value="Genomic_DNA"/>
</dbReference>
<keyword evidence="4" id="KW-1185">Reference proteome</keyword>
<protein>
    <submittedName>
        <fullName evidence="3">Uncharacterized protein</fullName>
    </submittedName>
</protein>
<evidence type="ECO:0000313" key="3">
    <source>
        <dbReference type="EMBL" id="CAD8090238.1"/>
    </source>
</evidence>
<dbReference type="Pfam" id="PF02493">
    <property type="entry name" value="MORN"/>
    <property type="match status" value="1"/>
</dbReference>
<comment type="caution">
    <text evidence="3">The sequence shown here is derived from an EMBL/GenBank/DDBJ whole genome shotgun (WGS) entry which is preliminary data.</text>
</comment>
<keyword evidence="1" id="KW-0677">Repeat</keyword>
<gene>
    <name evidence="2" type="ORF">PSON_ATCC_30995.1.T0550212</name>
    <name evidence="3" type="ORF">PSON_ATCC_30995.1.T0550215</name>
</gene>
<evidence type="ECO:0000313" key="4">
    <source>
        <dbReference type="Proteomes" id="UP000692954"/>
    </source>
</evidence>
<accession>A0A8S1NC98</accession>
<reference evidence="3" key="1">
    <citation type="submission" date="2021-01" db="EMBL/GenBank/DDBJ databases">
        <authorList>
            <consortium name="Genoscope - CEA"/>
            <person name="William W."/>
        </authorList>
    </citation>
    <scope>NUCLEOTIDE SEQUENCE</scope>
</reference>